<dbReference type="Gene3D" id="2.40.150.20">
    <property type="entry name" value="Ribosomal protein L14"/>
    <property type="match status" value="1"/>
</dbReference>
<dbReference type="EMBL" id="JAOSID010000004">
    <property type="protein sequence ID" value="MDO8168117.1"/>
    <property type="molecule type" value="Genomic_DNA"/>
</dbReference>
<protein>
    <recommendedName>
        <fullName evidence="3">Large ribosomal subunit protein uL14</fullName>
    </recommendedName>
</protein>
<dbReference type="NCBIfam" id="TIGR01067">
    <property type="entry name" value="rplN_bact"/>
    <property type="match status" value="1"/>
</dbReference>
<sequence>MIQINSRLTVADNSGAKEVLVIGIPGATRKRYAHIGDVVIVSIKKAIPSSSIKKGVVTKALILRTKYGTKGKDGSYIKFDDNAVVIIKDDMTPRGTRILGPAVKNQKFKDSNFSKFLSLAEELLII</sequence>
<dbReference type="InterPro" id="IPR000218">
    <property type="entry name" value="Ribosomal_uL14"/>
</dbReference>
<reference evidence="6 7" key="1">
    <citation type="journal article" date="2023" name="Int. J. Syst. Evol. Microbiol.">
        <title>The observation of taxonomic boundaries for the 16SrII and 16SrXXV phytoplasmas using genome-based delimitation.</title>
        <authorList>
            <person name="Rodrigues Jardim B."/>
            <person name="Tran-Nguyen L.T.T."/>
            <person name="Gambley C."/>
            <person name="Al-Sadi A.M."/>
            <person name="Al-Subhi A.M."/>
            <person name="Foissac X."/>
            <person name="Salar P."/>
            <person name="Cai H."/>
            <person name="Yang J.Y."/>
            <person name="Davis R."/>
            <person name="Jones L."/>
            <person name="Rodoni B."/>
            <person name="Constable F.E."/>
        </authorList>
    </citation>
    <scope>NUCLEOTIDE SEQUENCE [LARGE SCALE GENOMIC DNA]</scope>
    <source>
        <strain evidence="6">BAWM-155c</strain>
    </source>
</reference>
<gene>
    <name evidence="3 6" type="primary">rplN</name>
    <name evidence="6" type="ORF">OC680_01295</name>
</gene>
<evidence type="ECO:0000256" key="5">
    <source>
        <dbReference type="RuleBase" id="RU003950"/>
    </source>
</evidence>
<dbReference type="InterPro" id="IPR019972">
    <property type="entry name" value="Ribosomal_uL14_CS"/>
</dbReference>
<keyword evidence="3 5" id="KW-0694">RNA-binding</keyword>
<evidence type="ECO:0000256" key="2">
    <source>
        <dbReference type="ARBA" id="ARBA00023274"/>
    </source>
</evidence>
<dbReference type="RefSeq" id="WP_304515321.1">
    <property type="nucleotide sequence ID" value="NZ_JAOSID010000004.1"/>
</dbReference>
<evidence type="ECO:0000256" key="1">
    <source>
        <dbReference type="ARBA" id="ARBA00022980"/>
    </source>
</evidence>
<dbReference type="HAMAP" id="MF_01367">
    <property type="entry name" value="Ribosomal_uL14"/>
    <property type="match status" value="1"/>
</dbReference>
<dbReference type="PANTHER" id="PTHR11761">
    <property type="entry name" value="50S/60S RIBOSOMAL PROTEIN L14/L23"/>
    <property type="match status" value="1"/>
</dbReference>
<evidence type="ECO:0000313" key="7">
    <source>
        <dbReference type="Proteomes" id="UP001172036"/>
    </source>
</evidence>
<comment type="function">
    <text evidence="3 5">Binds to 23S rRNA. Forms part of two intersubunit bridges in the 70S ribosome.</text>
</comment>
<dbReference type="Proteomes" id="UP001172036">
    <property type="component" value="Unassembled WGS sequence"/>
</dbReference>
<keyword evidence="3 5" id="KW-0699">rRNA-binding</keyword>
<dbReference type="GO" id="GO:0005840">
    <property type="term" value="C:ribosome"/>
    <property type="evidence" value="ECO:0007669"/>
    <property type="project" value="UniProtKB-KW"/>
</dbReference>
<dbReference type="SUPFAM" id="SSF50193">
    <property type="entry name" value="Ribosomal protein L14"/>
    <property type="match status" value="1"/>
</dbReference>
<keyword evidence="2 3" id="KW-0687">Ribonucleoprotein</keyword>
<evidence type="ECO:0000313" key="6">
    <source>
        <dbReference type="EMBL" id="MDO8168117.1"/>
    </source>
</evidence>
<keyword evidence="1 3" id="KW-0689">Ribosomal protein</keyword>
<evidence type="ECO:0000256" key="3">
    <source>
        <dbReference type="HAMAP-Rule" id="MF_01367"/>
    </source>
</evidence>
<comment type="similarity">
    <text evidence="3 4">Belongs to the universal ribosomal protein uL14 family.</text>
</comment>
<evidence type="ECO:0000256" key="4">
    <source>
        <dbReference type="RuleBase" id="RU003949"/>
    </source>
</evidence>
<dbReference type="InterPro" id="IPR036853">
    <property type="entry name" value="Ribosomal_uL14_sf"/>
</dbReference>
<dbReference type="PANTHER" id="PTHR11761:SF3">
    <property type="entry name" value="LARGE RIBOSOMAL SUBUNIT PROTEIN UL14M"/>
    <property type="match status" value="1"/>
</dbReference>
<dbReference type="PROSITE" id="PS00049">
    <property type="entry name" value="RIBOSOMAL_L14"/>
    <property type="match status" value="1"/>
</dbReference>
<name>A0ABT9DDJ1_9MOLU</name>
<dbReference type="Pfam" id="PF00238">
    <property type="entry name" value="Ribosomal_L14"/>
    <property type="match status" value="1"/>
</dbReference>
<dbReference type="SMART" id="SM01374">
    <property type="entry name" value="Ribosomal_L14"/>
    <property type="match status" value="1"/>
</dbReference>
<comment type="subunit">
    <text evidence="3">Part of the 50S ribosomal subunit. Forms a cluster with proteins L3 and L19. In the 70S ribosome, L14 and L19 interact and together make contacts with the 16S rRNA in bridges B5 and B8.</text>
</comment>
<dbReference type="InterPro" id="IPR005745">
    <property type="entry name" value="Ribosomal_uL14_bac-type"/>
</dbReference>
<comment type="caution">
    <text evidence="6">The sequence shown here is derived from an EMBL/GenBank/DDBJ whole genome shotgun (WGS) entry which is preliminary data.</text>
</comment>
<proteinExistence type="inferred from homology"/>
<accession>A0ABT9DDJ1</accession>
<keyword evidence="7" id="KW-1185">Reference proteome</keyword>
<dbReference type="CDD" id="cd00337">
    <property type="entry name" value="Ribosomal_uL14"/>
    <property type="match status" value="1"/>
</dbReference>
<organism evidence="6 7">
    <name type="scientific">Candidatus Phytoplasma melaleucae</name>
    <dbReference type="NCBI Taxonomy" id="2982630"/>
    <lineage>
        <taxon>Bacteria</taxon>
        <taxon>Bacillati</taxon>
        <taxon>Mycoplasmatota</taxon>
        <taxon>Mollicutes</taxon>
        <taxon>Acholeplasmatales</taxon>
        <taxon>Acholeplasmataceae</taxon>
        <taxon>Candidatus Phytoplasma</taxon>
    </lineage>
</organism>